<feature type="region of interest" description="Disordered" evidence="1">
    <location>
        <begin position="185"/>
        <end position="214"/>
    </location>
</feature>
<evidence type="ECO:0000313" key="3">
    <source>
        <dbReference type="Proteomes" id="UP000290289"/>
    </source>
</evidence>
<protein>
    <submittedName>
        <fullName evidence="2">Uncharacterized protein</fullName>
    </submittedName>
</protein>
<reference evidence="2 3" key="1">
    <citation type="submission" date="2018-10" db="EMBL/GenBank/DDBJ databases">
        <title>A high-quality apple genome assembly.</title>
        <authorList>
            <person name="Hu J."/>
        </authorList>
    </citation>
    <scope>NUCLEOTIDE SEQUENCE [LARGE SCALE GENOMIC DNA]</scope>
    <source>
        <strain evidence="3">cv. HFTH1</strain>
        <tissue evidence="2">Young leaf</tissue>
    </source>
</reference>
<organism evidence="2 3">
    <name type="scientific">Malus domestica</name>
    <name type="common">Apple</name>
    <name type="synonym">Pyrus malus</name>
    <dbReference type="NCBI Taxonomy" id="3750"/>
    <lineage>
        <taxon>Eukaryota</taxon>
        <taxon>Viridiplantae</taxon>
        <taxon>Streptophyta</taxon>
        <taxon>Embryophyta</taxon>
        <taxon>Tracheophyta</taxon>
        <taxon>Spermatophyta</taxon>
        <taxon>Magnoliopsida</taxon>
        <taxon>eudicotyledons</taxon>
        <taxon>Gunneridae</taxon>
        <taxon>Pentapetalae</taxon>
        <taxon>rosids</taxon>
        <taxon>fabids</taxon>
        <taxon>Rosales</taxon>
        <taxon>Rosaceae</taxon>
        <taxon>Amygdaloideae</taxon>
        <taxon>Maleae</taxon>
        <taxon>Malus</taxon>
    </lineage>
</organism>
<dbReference type="EMBL" id="RDQH01000341">
    <property type="protein sequence ID" value="RXH74647.1"/>
    <property type="molecule type" value="Genomic_DNA"/>
</dbReference>
<feature type="compositionally biased region" description="Basic residues" evidence="1">
    <location>
        <begin position="196"/>
        <end position="214"/>
    </location>
</feature>
<feature type="region of interest" description="Disordered" evidence="1">
    <location>
        <begin position="252"/>
        <end position="275"/>
    </location>
</feature>
<comment type="caution">
    <text evidence="2">The sequence shown here is derived from an EMBL/GenBank/DDBJ whole genome shotgun (WGS) entry which is preliminary data.</text>
</comment>
<proteinExistence type="predicted"/>
<keyword evidence="3" id="KW-1185">Reference proteome</keyword>
<evidence type="ECO:0000256" key="1">
    <source>
        <dbReference type="SAM" id="MobiDB-lite"/>
    </source>
</evidence>
<gene>
    <name evidence="2" type="ORF">DVH24_029368</name>
</gene>
<dbReference type="AlphaFoldDB" id="A0A498HYI6"/>
<sequence>MSTSEIQVVDPTLDPLFNFVDQVAATSINLMKEMKNNVLINDKFSSNVLKKEFLDLAKDFIATSKFSIAKVAEETHTLYEPDLASAKHHTKVLLKASNNLGAEAMVQYSSSRMGNMDGAHEALKILIEQYDLLNVSLLRYFALEKEDLNFSSEQHICMDAYKNCIQSQIGLRWTKNQLVAKAIERERQGRQPHWSSKQKLKHKKQKLHHKQKQRLKWLEKPKKTITQQAEAAAAAQHPTCRSFEAERVRKVATADGPSADPRRKSFGGGASTALF</sequence>
<name>A0A498HYI6_MALDO</name>
<dbReference type="Proteomes" id="UP000290289">
    <property type="component" value="Chromosome 15"/>
</dbReference>
<evidence type="ECO:0000313" key="2">
    <source>
        <dbReference type="EMBL" id="RXH74647.1"/>
    </source>
</evidence>
<feature type="compositionally biased region" description="Gly residues" evidence="1">
    <location>
        <begin position="266"/>
        <end position="275"/>
    </location>
</feature>
<accession>A0A498HYI6</accession>